<evidence type="ECO:0000313" key="2">
    <source>
        <dbReference type="Proteomes" id="UP000276254"/>
    </source>
</evidence>
<reference evidence="1 2" key="1">
    <citation type="submission" date="2018-09" db="EMBL/GenBank/DDBJ databases">
        <title>Sphingomonas peninsula sp. nov., isolated from fildes peninsula, Antarctic soil.</title>
        <authorList>
            <person name="Yingchao G."/>
        </authorList>
    </citation>
    <scope>NUCLEOTIDE SEQUENCE [LARGE SCALE GENOMIC DNA]</scope>
    <source>
        <strain evidence="1 2">YZ-8</strain>
        <plasmid evidence="1 2">unnamed1</plasmid>
    </source>
</reference>
<keyword evidence="1" id="KW-0614">Plasmid</keyword>
<dbReference type="AlphaFoldDB" id="A0A494THD7"/>
<geneLocation type="plasmid" evidence="1">
    <name>unnamed1</name>
</geneLocation>
<organism evidence="1 2">
    <name type="scientific">Sphingomonas paeninsulae</name>
    <dbReference type="NCBI Taxonomy" id="2319844"/>
    <lineage>
        <taxon>Bacteria</taxon>
        <taxon>Pseudomonadati</taxon>
        <taxon>Pseudomonadota</taxon>
        <taxon>Alphaproteobacteria</taxon>
        <taxon>Sphingomonadales</taxon>
        <taxon>Sphingomonadaceae</taxon>
        <taxon>Sphingomonas</taxon>
    </lineage>
</organism>
<sequence length="69" mass="7803">MPPMNVNNVNAKTVWSDAIETTLHELDALMIAIRYSEVSLEARAALVVDIMEMRHALGLEKLQLIRKDI</sequence>
<dbReference type="Proteomes" id="UP000276254">
    <property type="component" value="Plasmid unnamed1"/>
</dbReference>
<evidence type="ECO:0000313" key="1">
    <source>
        <dbReference type="EMBL" id="AYJ85241.1"/>
    </source>
</evidence>
<keyword evidence="2" id="KW-1185">Reference proteome</keyword>
<proteinExistence type="predicted"/>
<name>A0A494THD7_SPHPE</name>
<gene>
    <name evidence="1" type="ORF">D3Y57_04235</name>
</gene>
<protein>
    <submittedName>
        <fullName evidence="1">Uncharacterized protein</fullName>
    </submittedName>
</protein>
<dbReference type="KEGG" id="spha:D3Y57_04235"/>
<dbReference type="EMBL" id="CP032828">
    <property type="protein sequence ID" value="AYJ85241.1"/>
    <property type="molecule type" value="Genomic_DNA"/>
</dbReference>
<accession>A0A494THD7</accession>